<organism evidence="2 3">
    <name type="scientific">Sanghuangporus baumii</name>
    <name type="common">Phellinus baumii</name>
    <dbReference type="NCBI Taxonomy" id="108892"/>
    <lineage>
        <taxon>Eukaryota</taxon>
        <taxon>Fungi</taxon>
        <taxon>Dikarya</taxon>
        <taxon>Basidiomycota</taxon>
        <taxon>Agaricomycotina</taxon>
        <taxon>Agaricomycetes</taxon>
        <taxon>Hymenochaetales</taxon>
        <taxon>Hymenochaetaceae</taxon>
        <taxon>Sanghuangporus</taxon>
    </lineage>
</organism>
<proteinExistence type="predicted"/>
<evidence type="ECO:0000313" key="2">
    <source>
        <dbReference type="EMBL" id="OCB88834.1"/>
    </source>
</evidence>
<comment type="caution">
    <text evidence="2">The sequence shown here is derived from an EMBL/GenBank/DDBJ whole genome shotgun (WGS) entry which is preliminary data.</text>
</comment>
<feature type="region of interest" description="Disordered" evidence="1">
    <location>
        <begin position="296"/>
        <end position="339"/>
    </location>
</feature>
<feature type="compositionally biased region" description="Low complexity" evidence="1">
    <location>
        <begin position="136"/>
        <end position="155"/>
    </location>
</feature>
<feature type="compositionally biased region" description="Low complexity" evidence="1">
    <location>
        <begin position="379"/>
        <end position="389"/>
    </location>
</feature>
<protein>
    <submittedName>
        <fullName evidence="2">Uncharacterized protein</fullName>
    </submittedName>
</protein>
<feature type="region of interest" description="Disordered" evidence="1">
    <location>
        <begin position="134"/>
        <end position="172"/>
    </location>
</feature>
<reference evidence="2" key="1">
    <citation type="submission" date="2016-06" db="EMBL/GenBank/DDBJ databases">
        <title>Draft Genome sequence of the fungus Inonotus baumii.</title>
        <authorList>
            <person name="Zhu H."/>
            <person name="Lin W."/>
        </authorList>
    </citation>
    <scope>NUCLEOTIDE SEQUENCE</scope>
    <source>
        <strain evidence="2">821</strain>
    </source>
</reference>
<feature type="region of interest" description="Disordered" evidence="1">
    <location>
        <begin position="366"/>
        <end position="395"/>
    </location>
</feature>
<feature type="compositionally biased region" description="Polar residues" evidence="1">
    <location>
        <begin position="246"/>
        <end position="256"/>
    </location>
</feature>
<evidence type="ECO:0000313" key="3">
    <source>
        <dbReference type="Proteomes" id="UP000757232"/>
    </source>
</evidence>
<name>A0A9Q5NCP6_SANBA</name>
<evidence type="ECO:0000256" key="1">
    <source>
        <dbReference type="SAM" id="MobiDB-lite"/>
    </source>
</evidence>
<dbReference type="AlphaFoldDB" id="A0A9Q5NCP6"/>
<feature type="compositionally biased region" description="Polar residues" evidence="1">
    <location>
        <begin position="270"/>
        <end position="281"/>
    </location>
</feature>
<feature type="region of interest" description="Disordered" evidence="1">
    <location>
        <begin position="185"/>
        <end position="281"/>
    </location>
</feature>
<keyword evidence="3" id="KW-1185">Reference proteome</keyword>
<gene>
    <name evidence="2" type="ORF">A7U60_g4022</name>
</gene>
<sequence>MALPTIVSPVVMQPIPKFKGTAAASTAAPTTCTHTFDAWRNFAVSYAAQRSISGKYGVDFRFAPEPTGGDRRTLKLLDTAARCLGPNILKRSAVQFDFIENTNARVQHNYPCAQPSAHVAPSTSSQLFPSRIQTHAQPQIQQTISTSSSATPRASPEQERPQVRLQHNGQQQQDPLHDIFFNFDLASPSDASAPPDTDGEQEHDTEGTDTESERELRLSDLEGPVALRHRAIRRRGRRARRVRAGSISTNSTSSGPGMSPVSPTAMRSGRNVQTSFSSANPNMPASALCPAYARHSSALSSTQDQGLNQDPSRSQPVSGVSPHFPTSISESGVGIVGSGTGASPNGAGIGSFGLSAAARARLRGRGIGASKSEPDPEVTPTNTAGTTSGPGSGAMQMRGDYNVGPYGYRYPVHPPYPAHGLDTSASQMQVHAQEYAPPSGLGTVKEETPTSILNWQASTSTVGIGTSMEIDLDLGGWGKVSEPLPGMDLGFGMHYTSPYVNQGQTHQGSGAYQNQTYSHQSPYSQQRHQQSGMTGTFSAQMPYYTSPTLTTHAQTGTAANVGMTVNPSLNMSPSK</sequence>
<dbReference type="Proteomes" id="UP000757232">
    <property type="component" value="Unassembled WGS sequence"/>
</dbReference>
<feature type="compositionally biased region" description="Basic and acidic residues" evidence="1">
    <location>
        <begin position="200"/>
        <end position="220"/>
    </location>
</feature>
<accession>A0A9Q5NCP6</accession>
<feature type="compositionally biased region" description="Polar residues" evidence="1">
    <location>
        <begin position="297"/>
        <end position="318"/>
    </location>
</feature>
<dbReference type="EMBL" id="LNZH02000169">
    <property type="protein sequence ID" value="OCB88834.1"/>
    <property type="molecule type" value="Genomic_DNA"/>
</dbReference>
<feature type="compositionally biased region" description="Basic residues" evidence="1">
    <location>
        <begin position="227"/>
        <end position="243"/>
    </location>
</feature>
<dbReference type="OrthoDB" id="10666239at2759"/>
<feature type="region of interest" description="Disordered" evidence="1">
    <location>
        <begin position="502"/>
        <end position="532"/>
    </location>
</feature>